<dbReference type="EMBL" id="JBBPFD010000015">
    <property type="protein sequence ID" value="KAK7895608.1"/>
    <property type="molecule type" value="Genomic_DNA"/>
</dbReference>
<dbReference type="PANTHER" id="PTHR14096">
    <property type="entry name" value="APOLIPOPROTEIN L"/>
    <property type="match status" value="1"/>
</dbReference>
<sequence>MHRTTEARMKQEGNRIMWLDELKLSPETPKEPSKLEDELGKYVSDTLSCIKTIKHFVSGNLKWIEEKEEEKCTLAKIPEKLSEIHNSNNYNIIPAIASRQRAEDVAKLQTELEDLIQKILKGLKEIKEFLEAVEKLAVTSVKLFNKNQVLQLCDQTDLESVKMILHAARIIRPHLLLFKRDDKEFFKAKLHNVEVMENQMNQYIRLIKNFCNAFKECSVADLSLTRPTLVLKPDLSEDDVEKNQPVYLPPVSRLITVRAEPDEGGVPQPRCTASIWKSVIHLQVELGTLSWESLSWSRAGRMVLNAERKNDIHFRLVVLFGDENKTFMEKFSEKKERMHKFLNDLEPCAVQLDSMNKGARISTVVSSSVGVVGGGLSIAGLALAPFTAGLSLGLTIAGAATAGTSVLNSVVTMITDKVVSSVQTNKANETLKNFMDDVNDLQNCLREAIIQHLQSSETYDFQAAVDLAKNGASVTKSIDIIIDCFPLYKLVKAEKALVNAAGTGQAVGQAASEIPVLGQAALKGPLALGKAARGGYIALNALFIGVDIFWIANESVCLSQGSETEISKWIRARADLWRRELEEGLNKYVSETFSHMKRVKNFIVRSNEWIKERQKEKSTLEKIPEKADDIHNRQNLQKQAEEQRKLQMELERLMRSIRKGLNEMQHFLEAVEKLAVTSVKVFDQNQVLQLSEETDLESVKKILFAAQLVCPLLLLFKRSHKPHGFFGAKVDNVEVIRAQLKQYIFSSVTSVQLSEDDLSLTRPTLVLKPDLSEDDVERVLINTNTLHQISDAQVDSLN</sequence>
<dbReference type="GO" id="GO:0005576">
    <property type="term" value="C:extracellular region"/>
    <property type="evidence" value="ECO:0007669"/>
    <property type="project" value="InterPro"/>
</dbReference>
<dbReference type="AlphaFoldDB" id="A0AAW0NLG9"/>
<proteinExistence type="inferred from homology"/>
<evidence type="ECO:0000313" key="2">
    <source>
        <dbReference type="EMBL" id="KAK7895608.1"/>
    </source>
</evidence>
<accession>A0AAW0NLG9</accession>
<organism evidence="2 3">
    <name type="scientific">Mugilogobius chulae</name>
    <name type="common">yellowstripe goby</name>
    <dbReference type="NCBI Taxonomy" id="88201"/>
    <lineage>
        <taxon>Eukaryota</taxon>
        <taxon>Metazoa</taxon>
        <taxon>Chordata</taxon>
        <taxon>Craniata</taxon>
        <taxon>Vertebrata</taxon>
        <taxon>Euteleostomi</taxon>
        <taxon>Actinopterygii</taxon>
        <taxon>Neopterygii</taxon>
        <taxon>Teleostei</taxon>
        <taxon>Neoteleostei</taxon>
        <taxon>Acanthomorphata</taxon>
        <taxon>Gobiaria</taxon>
        <taxon>Gobiiformes</taxon>
        <taxon>Gobioidei</taxon>
        <taxon>Gobiidae</taxon>
        <taxon>Gobionellinae</taxon>
        <taxon>Mugilogobius</taxon>
    </lineage>
</organism>
<dbReference type="InterPro" id="IPR008405">
    <property type="entry name" value="ApoL"/>
</dbReference>
<dbReference type="GO" id="GO:0016020">
    <property type="term" value="C:membrane"/>
    <property type="evidence" value="ECO:0007669"/>
    <property type="project" value="TreeGrafter"/>
</dbReference>
<evidence type="ECO:0000256" key="1">
    <source>
        <dbReference type="ARBA" id="ARBA00010090"/>
    </source>
</evidence>
<dbReference type="Pfam" id="PF05461">
    <property type="entry name" value="ApoL"/>
    <property type="match status" value="1"/>
</dbReference>
<dbReference type="GO" id="GO:0008289">
    <property type="term" value="F:lipid binding"/>
    <property type="evidence" value="ECO:0007669"/>
    <property type="project" value="InterPro"/>
</dbReference>
<comment type="caution">
    <text evidence="2">The sequence shown here is derived from an EMBL/GenBank/DDBJ whole genome shotgun (WGS) entry which is preliminary data.</text>
</comment>
<dbReference type="Proteomes" id="UP001460270">
    <property type="component" value="Unassembled WGS sequence"/>
</dbReference>
<evidence type="ECO:0000313" key="3">
    <source>
        <dbReference type="Proteomes" id="UP001460270"/>
    </source>
</evidence>
<dbReference type="GO" id="GO:0006869">
    <property type="term" value="P:lipid transport"/>
    <property type="evidence" value="ECO:0007669"/>
    <property type="project" value="InterPro"/>
</dbReference>
<evidence type="ECO:0008006" key="4">
    <source>
        <dbReference type="Google" id="ProtNLM"/>
    </source>
</evidence>
<keyword evidence="3" id="KW-1185">Reference proteome</keyword>
<reference evidence="3" key="1">
    <citation type="submission" date="2024-04" db="EMBL/GenBank/DDBJ databases">
        <title>Salinicola lusitanus LLJ914,a marine bacterium isolated from the Okinawa Trough.</title>
        <authorList>
            <person name="Li J."/>
        </authorList>
    </citation>
    <scope>NUCLEOTIDE SEQUENCE [LARGE SCALE GENOMIC DNA]</scope>
</reference>
<gene>
    <name evidence="2" type="ORF">WMY93_020933</name>
</gene>
<dbReference type="PANTHER" id="PTHR14096:SF57">
    <property type="entry name" value="APOLIPOPROTEIN L4"/>
    <property type="match status" value="1"/>
</dbReference>
<comment type="similarity">
    <text evidence="1">Belongs to the apolipoprotein L family.</text>
</comment>
<name>A0AAW0NLG9_9GOBI</name>
<dbReference type="GO" id="GO:0042157">
    <property type="term" value="P:lipoprotein metabolic process"/>
    <property type="evidence" value="ECO:0007669"/>
    <property type="project" value="InterPro"/>
</dbReference>
<protein>
    <recommendedName>
        <fullName evidence="4">Apolipoprotein L3-like</fullName>
    </recommendedName>
</protein>